<evidence type="ECO:0000256" key="1">
    <source>
        <dbReference type="SAM" id="MobiDB-lite"/>
    </source>
</evidence>
<dbReference type="InterPro" id="IPR052336">
    <property type="entry name" value="MlaD_Phospholipid_Transporter"/>
</dbReference>
<feature type="compositionally biased region" description="Pro residues" evidence="1">
    <location>
        <begin position="487"/>
        <end position="498"/>
    </location>
</feature>
<feature type="region of interest" description="Disordered" evidence="1">
    <location>
        <begin position="396"/>
        <end position="508"/>
    </location>
</feature>
<evidence type="ECO:0000313" key="5">
    <source>
        <dbReference type="Proteomes" id="UP000465302"/>
    </source>
</evidence>
<dbReference type="NCBIfam" id="TIGR00996">
    <property type="entry name" value="Mtu_fam_mce"/>
    <property type="match status" value="1"/>
</dbReference>
<dbReference type="AlphaFoldDB" id="A0A7I9W0E2"/>
<evidence type="ECO:0000259" key="2">
    <source>
        <dbReference type="Pfam" id="PF02470"/>
    </source>
</evidence>
<protein>
    <submittedName>
        <fullName evidence="4">Mammalian cell entry protein</fullName>
    </submittedName>
</protein>
<gene>
    <name evidence="4" type="ORF">MAGR_26260</name>
</gene>
<sequence length="508" mass="53543">METPVNPNRKRLVTVAAVALAVALVAGAGYLVRQTFFGPKTITAYFPTATGIYPGDEIRVSGVKVGRIESIQPEGTQTKMILKVDRDVPIPADAKAVIVAQNLVAARYVQLTPAYRNGDGPTMGDGGVIPSNRTAVPVEWDEVKTQLMRLATELGPKEGAEGGVSDTSVARFIDSAANALGDGNAEKLRETLSQLSGVARVFAEGSGNIVDIIKNLQIFVSALRDSKEQIVMFENRLATLSSVLNDSRSDLDAAVSNLSVAINEVERFVSGTRNQTAEQVQRLTNLTQILVDHKLAFENVLHITPNAIANFNNIYYPNGGSVTGAFSLVNFSNPVQVICGMIGAVENVTAPETAKLCAQYLGPALRLLNFNGLPLPINAYLRPAINPDRIIYTDPKLAPGGAGPGDPPEPPPSVSAYTGAGDVPPPPGWNGPPNTWQGIHMPPGDERAAIPSPALIPNAPPLSEPHIITNLPAQGSSVEDMLLPQTGAPPPPPDPNAPLLPAEGAPQP</sequence>
<dbReference type="Pfam" id="PF02470">
    <property type="entry name" value="MlaD"/>
    <property type="match status" value="1"/>
</dbReference>
<dbReference type="Pfam" id="PF11887">
    <property type="entry name" value="Mce4_CUP1"/>
    <property type="match status" value="1"/>
</dbReference>
<feature type="domain" description="Mammalian cell entry C-terminal" evidence="3">
    <location>
        <begin position="123"/>
        <end position="306"/>
    </location>
</feature>
<dbReference type="InterPro" id="IPR024516">
    <property type="entry name" value="Mce_C"/>
</dbReference>
<dbReference type="Proteomes" id="UP000465302">
    <property type="component" value="Unassembled WGS sequence"/>
</dbReference>
<evidence type="ECO:0000259" key="3">
    <source>
        <dbReference type="Pfam" id="PF11887"/>
    </source>
</evidence>
<dbReference type="GO" id="GO:0005576">
    <property type="term" value="C:extracellular region"/>
    <property type="evidence" value="ECO:0007669"/>
    <property type="project" value="TreeGrafter"/>
</dbReference>
<comment type="caution">
    <text evidence="4">The sequence shown here is derived from an EMBL/GenBank/DDBJ whole genome shotgun (WGS) entry which is preliminary data.</text>
</comment>
<evidence type="ECO:0000313" key="4">
    <source>
        <dbReference type="EMBL" id="GFG51185.1"/>
    </source>
</evidence>
<reference evidence="4 5" key="1">
    <citation type="journal article" date="2019" name="Emerg. Microbes Infect.">
        <title>Comprehensive subspecies identification of 175 nontuberculous mycobacteria species based on 7547 genomic profiles.</title>
        <authorList>
            <person name="Matsumoto Y."/>
            <person name="Kinjo T."/>
            <person name="Motooka D."/>
            <person name="Nabeya D."/>
            <person name="Jung N."/>
            <person name="Uechi K."/>
            <person name="Horii T."/>
            <person name="Iida T."/>
            <person name="Fujita J."/>
            <person name="Nakamura S."/>
        </authorList>
    </citation>
    <scope>NUCLEOTIDE SEQUENCE [LARGE SCALE GENOMIC DNA]</scope>
    <source>
        <strain evidence="4 5">JCM 6377</strain>
    </source>
</reference>
<dbReference type="PANTHER" id="PTHR33371">
    <property type="entry name" value="INTERMEMBRANE PHOSPHOLIPID TRANSPORT SYSTEM BINDING PROTEIN MLAD-RELATED"/>
    <property type="match status" value="1"/>
</dbReference>
<accession>A0A7I9W0E2</accession>
<dbReference type="InterPro" id="IPR003399">
    <property type="entry name" value="Mce/MlaD"/>
</dbReference>
<feature type="domain" description="Mce/MlaD" evidence="2">
    <location>
        <begin position="39"/>
        <end position="113"/>
    </location>
</feature>
<dbReference type="EMBL" id="BLKS01000001">
    <property type="protein sequence ID" value="GFG51185.1"/>
    <property type="molecule type" value="Genomic_DNA"/>
</dbReference>
<dbReference type="PANTHER" id="PTHR33371:SF4">
    <property type="entry name" value="INTERMEMBRANE PHOSPHOLIPID TRANSPORT SYSTEM BINDING PROTEIN MLAD"/>
    <property type="match status" value="1"/>
</dbReference>
<proteinExistence type="predicted"/>
<dbReference type="InterPro" id="IPR005693">
    <property type="entry name" value="Mce"/>
</dbReference>
<name>A0A7I9W0E2_MYCAG</name>
<organism evidence="4 5">
    <name type="scientific">Mycolicibacterium agri</name>
    <name type="common">Mycobacterium agri</name>
    <dbReference type="NCBI Taxonomy" id="36811"/>
    <lineage>
        <taxon>Bacteria</taxon>
        <taxon>Bacillati</taxon>
        <taxon>Actinomycetota</taxon>
        <taxon>Actinomycetes</taxon>
        <taxon>Mycobacteriales</taxon>
        <taxon>Mycobacteriaceae</taxon>
        <taxon>Mycolicibacterium</taxon>
    </lineage>
</organism>